<sequence length="1131" mass="129275">MIHKKYASKGLIDSLSNLGLCHSYKETLRFEASIIKDPANHTFSPDSYVQFIYDNADHNTCTIDGKNTFHAMGGIMVVTPASNVTSKKTISRLKQIPSSEEIGEIGFVNLKRYENKSSDGLKTVQIEDILDATDNYEISSADFAWSYSKYANNKSDGWNGFMEKVHTNLTYHTSKIIPVPFIKNPPSDYDTIFTSLVEAAKQGQKQEQNIVFVTFDQPLYHKAREILASIDLNNDPYNLSSVQVRLGGFHLMMSFLGAIGFIMDGSGLKEAFCEIYAENSSDKALSGHAYARAIRGHFLVQLALSELIFSSMELSDTEKELMDKFLQDLGTEKFEDNLHHEDFKIIKEKLIEHLKLVQKKGPTTKLWMQYWQMISLVKDFIRAERAGNWELHLKCVERMLPYFHASGHFLYAKSAHLYLQDMRKLKDTINDDYEFTRFTEGFFTIRRTHKFWSGVWSDMTIEQVLMRSMKTQGGLTHGRGMSESVLTKFVLTMIILVEICNEMEDFCNVSFTSTEQHIDSREYRIKRDVADLQILQKFFNRYDPFPQTDNILSIFSGIIGNDSVNCHEAYEEGKKSLQAIVGMNFGSVKFKRKNKVLSLKTVQSSVKVNEDIIAIDPLLLFQRISLTIDSKKDMETYLQYELAPFPLSLFTENGLRKNVKSQLYELVVSVNRPMHSDSIMHVVDGGFLLHKVIWQKNGTVEEIINKYLRYVEKHYAASSYIVFDGYPEIKKSANVTTVPAATSTKRGERNRRKTSDNIPEFDYQNHTKIPFSQEKFLSNDKNKDKIIKSLMKTLQSQGFSCKQVEEDADADIIKTSIEVARDTNKTVIVVGQDIDLLVLLNQLNSNNHDIYFLKPGSGNGKDLFFTSNSFKYESFKNVVAFLHCFSGCDTTSGFAGKGNKSIVNFILDAKNLSNLANFFYKKDESKENIKKNGLQLIKSIYKCKKEKITLNQLSFQKYQLAKIKSSFILANLPPTEGAAEQHCYRAYYQLQTWLGNELTATDWGWKQHQHGIMPKFTEKDLIPEVLLKTICCSCETGCNGLKCGCRKHGLKCTNLCTNCHGSENCSNMEEKIYEEVNDSDEIMDEEPMQTGNNIGDEDDGLEDFDDQLELERFVESDDEEMPSKRQKRMSN</sequence>
<dbReference type="OrthoDB" id="6753017at2759"/>
<proteinExistence type="predicted"/>
<feature type="region of interest" description="Disordered" evidence="1">
    <location>
        <begin position="1112"/>
        <end position="1131"/>
    </location>
</feature>
<dbReference type="Gene3D" id="3.40.50.1010">
    <property type="entry name" value="5'-nuclease"/>
    <property type="match status" value="1"/>
</dbReference>
<dbReference type="Proteomes" id="UP000299102">
    <property type="component" value="Unassembled WGS sequence"/>
</dbReference>
<feature type="compositionally biased region" description="Acidic residues" evidence="1">
    <location>
        <begin position="1095"/>
        <end position="1106"/>
    </location>
</feature>
<evidence type="ECO:0000256" key="1">
    <source>
        <dbReference type="SAM" id="MobiDB-lite"/>
    </source>
</evidence>
<dbReference type="EMBL" id="BGZK01000882">
    <property type="protein sequence ID" value="GBP63859.1"/>
    <property type="molecule type" value="Genomic_DNA"/>
</dbReference>
<organism evidence="2 3">
    <name type="scientific">Eumeta variegata</name>
    <name type="common">Bagworm moth</name>
    <name type="synonym">Eumeta japonica</name>
    <dbReference type="NCBI Taxonomy" id="151549"/>
    <lineage>
        <taxon>Eukaryota</taxon>
        <taxon>Metazoa</taxon>
        <taxon>Ecdysozoa</taxon>
        <taxon>Arthropoda</taxon>
        <taxon>Hexapoda</taxon>
        <taxon>Insecta</taxon>
        <taxon>Pterygota</taxon>
        <taxon>Neoptera</taxon>
        <taxon>Endopterygota</taxon>
        <taxon>Lepidoptera</taxon>
        <taxon>Glossata</taxon>
        <taxon>Ditrysia</taxon>
        <taxon>Tineoidea</taxon>
        <taxon>Psychidae</taxon>
        <taxon>Oiketicinae</taxon>
        <taxon>Eumeta</taxon>
    </lineage>
</organism>
<evidence type="ECO:0008006" key="4">
    <source>
        <dbReference type="Google" id="ProtNLM"/>
    </source>
</evidence>
<evidence type="ECO:0000313" key="2">
    <source>
        <dbReference type="EMBL" id="GBP63859.1"/>
    </source>
</evidence>
<protein>
    <recommendedName>
        <fullName evidence="4">Tesmin/TSO1-like CXC domain-containing protein</fullName>
    </recommendedName>
</protein>
<accession>A0A4C1XNR7</accession>
<keyword evidence="3" id="KW-1185">Reference proteome</keyword>
<reference evidence="2 3" key="1">
    <citation type="journal article" date="2019" name="Commun. Biol.">
        <title>The bagworm genome reveals a unique fibroin gene that provides high tensile strength.</title>
        <authorList>
            <person name="Kono N."/>
            <person name="Nakamura H."/>
            <person name="Ohtoshi R."/>
            <person name="Tomita M."/>
            <person name="Numata K."/>
            <person name="Arakawa K."/>
        </authorList>
    </citation>
    <scope>NUCLEOTIDE SEQUENCE [LARGE SCALE GENOMIC DNA]</scope>
</reference>
<dbReference type="AlphaFoldDB" id="A0A4C1XNR7"/>
<dbReference type="PANTHER" id="PTHR46704">
    <property type="entry name" value="CXC DOMAIN-CONTAINING PROTEIN-RELATED"/>
    <property type="match status" value="1"/>
</dbReference>
<gene>
    <name evidence="2" type="ORF">EVAR_39520_1</name>
</gene>
<dbReference type="PANTHER" id="PTHR46704:SF1">
    <property type="entry name" value="TELOMERE LENGTH REGULATION PROTEIN TEL2 HOMOLOG"/>
    <property type="match status" value="1"/>
</dbReference>
<comment type="caution">
    <text evidence="2">The sequence shown here is derived from an EMBL/GenBank/DDBJ whole genome shotgun (WGS) entry which is preliminary data.</text>
</comment>
<name>A0A4C1XNR7_EUMVA</name>
<feature type="region of interest" description="Disordered" evidence="1">
    <location>
        <begin position="1083"/>
        <end position="1106"/>
    </location>
</feature>
<evidence type="ECO:0000313" key="3">
    <source>
        <dbReference type="Proteomes" id="UP000299102"/>
    </source>
</evidence>